<reference evidence="1 2" key="1">
    <citation type="journal article" date="2011" name="PLoS ONE">
        <title>Haloquadratum walsbyi: limited diversity in a global pond.</title>
        <authorList>
            <person name="Dyall-Smith M."/>
            <person name="Pfeiffer F."/>
            <person name="Klee K."/>
            <person name="Palm P."/>
            <person name="Gross K."/>
            <person name="Schuster S.C."/>
            <person name="Rampp M."/>
            <person name="Oesterhelt D."/>
        </authorList>
    </citation>
    <scope>NUCLEOTIDE SEQUENCE [LARGE SCALE GENOMIC DNA]</scope>
    <source>
        <strain evidence="2">DSM 16854 / JCM 12705 / C23</strain>
    </source>
</reference>
<proteinExistence type="predicted"/>
<dbReference type="GeneID" id="12446395"/>
<dbReference type="EMBL" id="FR746099">
    <property type="protein sequence ID" value="CCC39640.1"/>
    <property type="molecule type" value="Genomic_DNA"/>
</dbReference>
<sequence>MRRSIYLIVVVLLSVAVLSGLPSGTQAIDIGEGIQISAADSPNGGYVEDLGEDGGVRVELDGDADDVPGEGVNQDAITRIDRVLRITNTNDNETRGKAFVFIADSNENIVDFYRGSNVDDSIEGSDNQVGLGVGENILVGIEIDTLGEDTGDGSISISEFTVEADISEVANAILEVITGTPTTAGDVRFSANQSDGDELRFEYILETGESEDEQNFINEGPEFNRSYDVLGTYNATVSIDETAPRAPNESDTDTTQFVVRSPPEAGILGVDNSVEVEIPDDLETDDDSETVRRVAVSTTSDSTGNIEATAVAVESLDDLAGNPNLNGDPVAGINVTVPASAAGTTGLVTATIPETAVPTDSSPRNLTVERYDPDADEWMTLPTTLVDQTGGTVTLEAETSDFLLFAITDQPSAQVGPGPAPKFELESLTRVNQGDLVVGEAIVLEATVRNDGGAAVRDVVLSVERQVDGEFEPIPVARQEVQLTQEQSQTVQISHRPSESALANIDDGTGTGTVTFDAEVGQAQDSIDIPVEETLTASVEPGSVTDISDATPGRVIEFEPTITNEEDVAIDTQPVFLQLDGETVDNDTVNLGADQSTTVALSFLPSAQDVGSLNFTVRAPPGSTPVNATVLEPASYQIRDADLPDDAPVAGSEITATAIVNNTGDQNGSRPIKLTLGGSTVNNTILELNPDESTNVTLTFETSINTLAAGGQSTTLQTYSDTEQKSIDLREPATFSIDSVTPSPSNPGPIAGNDLSVDITITNTGGVDSNARYCTLC</sequence>
<organism evidence="1 2">
    <name type="scientific">Haloquadratum walsbyi (strain DSM 16854 / JCM 12705 / C23)</name>
    <dbReference type="NCBI Taxonomy" id="768065"/>
    <lineage>
        <taxon>Archaea</taxon>
        <taxon>Methanobacteriati</taxon>
        <taxon>Methanobacteriota</taxon>
        <taxon>Stenosarchaea group</taxon>
        <taxon>Halobacteria</taxon>
        <taxon>Halobacteriales</taxon>
        <taxon>Haloferacaceae</taxon>
        <taxon>Haloquadratum</taxon>
    </lineage>
</organism>
<dbReference type="Gene3D" id="2.60.40.10">
    <property type="entry name" value="Immunoglobulins"/>
    <property type="match status" value="2"/>
</dbReference>
<dbReference type="Proteomes" id="UP000007954">
    <property type="component" value="Chromosome"/>
</dbReference>
<dbReference type="AlphaFoldDB" id="G0LGT8"/>
<dbReference type="OrthoDB" id="168998at2157"/>
<dbReference type="RefSeq" id="WP_014555455.1">
    <property type="nucleotide sequence ID" value="NC_017459.1"/>
</dbReference>
<evidence type="ECO:0000313" key="2">
    <source>
        <dbReference type="Proteomes" id="UP000007954"/>
    </source>
</evidence>
<dbReference type="HOGENOM" id="CLU_360051_0_0_2"/>
<name>G0LGT8_HALWC</name>
<evidence type="ECO:0000313" key="1">
    <source>
        <dbReference type="EMBL" id="CCC39640.1"/>
    </source>
</evidence>
<dbReference type="InterPro" id="IPR013783">
    <property type="entry name" value="Ig-like_fold"/>
</dbReference>
<gene>
    <name evidence="1" type="ordered locus">Hqrw_1706</name>
</gene>
<accession>G0LGT8</accession>
<dbReference type="KEGG" id="hwc:Hqrw_1706"/>
<protein>
    <submittedName>
        <fullName evidence="1">Probable secreted glycoprotein</fullName>
    </submittedName>
</protein>